<evidence type="ECO:0000313" key="2">
    <source>
        <dbReference type="Proteomes" id="UP000314294"/>
    </source>
</evidence>
<dbReference type="AlphaFoldDB" id="A0A4Z2FHY9"/>
<keyword evidence="2" id="KW-1185">Reference proteome</keyword>
<reference evidence="1 2" key="1">
    <citation type="submission" date="2019-03" db="EMBL/GenBank/DDBJ databases">
        <title>First draft genome of Liparis tanakae, snailfish: a comprehensive survey of snailfish specific genes.</title>
        <authorList>
            <person name="Kim W."/>
            <person name="Song I."/>
            <person name="Jeong J.-H."/>
            <person name="Kim D."/>
            <person name="Kim S."/>
            <person name="Ryu S."/>
            <person name="Song J.Y."/>
            <person name="Lee S.K."/>
        </authorList>
    </citation>
    <scope>NUCLEOTIDE SEQUENCE [LARGE SCALE GENOMIC DNA]</scope>
    <source>
        <tissue evidence="1">Muscle</tissue>
    </source>
</reference>
<dbReference type="EMBL" id="SRLO01001153">
    <property type="protein sequence ID" value="TNN40857.1"/>
    <property type="molecule type" value="Genomic_DNA"/>
</dbReference>
<accession>A0A4Z2FHY9</accession>
<gene>
    <name evidence="1" type="ORF">EYF80_048962</name>
</gene>
<sequence length="95" mass="10319">MLTMLTSMYLMVQAVSPRLDFRCENGRWVTLNISVNPVEPGGTRWNPVEPGVMTGGSLCCCRLDAAAGPAADYQHLGQLQNRSTDPTWPPVSLIG</sequence>
<evidence type="ECO:0000313" key="1">
    <source>
        <dbReference type="EMBL" id="TNN40857.1"/>
    </source>
</evidence>
<protein>
    <submittedName>
        <fullName evidence="1">Uncharacterized protein</fullName>
    </submittedName>
</protein>
<comment type="caution">
    <text evidence="1">The sequence shown here is derived from an EMBL/GenBank/DDBJ whole genome shotgun (WGS) entry which is preliminary data.</text>
</comment>
<organism evidence="1 2">
    <name type="scientific">Liparis tanakae</name>
    <name type="common">Tanaka's snailfish</name>
    <dbReference type="NCBI Taxonomy" id="230148"/>
    <lineage>
        <taxon>Eukaryota</taxon>
        <taxon>Metazoa</taxon>
        <taxon>Chordata</taxon>
        <taxon>Craniata</taxon>
        <taxon>Vertebrata</taxon>
        <taxon>Euteleostomi</taxon>
        <taxon>Actinopterygii</taxon>
        <taxon>Neopterygii</taxon>
        <taxon>Teleostei</taxon>
        <taxon>Neoteleostei</taxon>
        <taxon>Acanthomorphata</taxon>
        <taxon>Eupercaria</taxon>
        <taxon>Perciformes</taxon>
        <taxon>Cottioidei</taxon>
        <taxon>Cottales</taxon>
        <taxon>Liparidae</taxon>
        <taxon>Liparis</taxon>
    </lineage>
</organism>
<dbReference type="Proteomes" id="UP000314294">
    <property type="component" value="Unassembled WGS sequence"/>
</dbReference>
<name>A0A4Z2FHY9_9TELE</name>
<proteinExistence type="predicted"/>